<feature type="domain" description="VIT" evidence="3">
    <location>
        <begin position="9"/>
        <end position="135"/>
    </location>
</feature>
<dbReference type="Proteomes" id="UP000747542">
    <property type="component" value="Unassembled WGS sequence"/>
</dbReference>
<name>A0A8J5MXC2_HOMAM</name>
<dbReference type="PANTHER" id="PTHR10338:SF108">
    <property type="entry name" value="INTER-ALPHA-TRYPSIN INHIBITOR HEAVY CHAIN H4-LIKE PROTEIN"/>
    <property type="match status" value="1"/>
</dbReference>
<feature type="compositionally biased region" description="Polar residues" evidence="1">
    <location>
        <begin position="869"/>
        <end position="914"/>
    </location>
</feature>
<proteinExistence type="predicted"/>
<feature type="compositionally biased region" description="Basic residues" evidence="1">
    <location>
        <begin position="710"/>
        <end position="721"/>
    </location>
</feature>
<dbReference type="Pfam" id="PF08487">
    <property type="entry name" value="VIT"/>
    <property type="match status" value="1"/>
</dbReference>
<dbReference type="PANTHER" id="PTHR10338">
    <property type="entry name" value="INTER-ALPHA-TRYPSIN INHIBITOR HEAVY CHAIN FAMILY MEMBER"/>
    <property type="match status" value="1"/>
</dbReference>
<feature type="chain" id="PRO_5035149395" evidence="2">
    <location>
        <begin position="21"/>
        <end position="999"/>
    </location>
</feature>
<comment type="caution">
    <text evidence="4">The sequence shown here is derived from an EMBL/GenBank/DDBJ whole genome shotgun (WGS) entry which is preliminary data.</text>
</comment>
<dbReference type="AlphaFoldDB" id="A0A8J5MXC2"/>
<dbReference type="PROSITE" id="PS51468">
    <property type="entry name" value="VIT"/>
    <property type="match status" value="1"/>
</dbReference>
<feature type="signal peptide" evidence="2">
    <location>
        <begin position="1"/>
        <end position="20"/>
    </location>
</feature>
<keyword evidence="2" id="KW-0732">Signal</keyword>
<evidence type="ECO:0000313" key="5">
    <source>
        <dbReference type="Proteomes" id="UP000747542"/>
    </source>
</evidence>
<feature type="compositionally biased region" description="Polar residues" evidence="1">
    <location>
        <begin position="722"/>
        <end position="737"/>
    </location>
</feature>
<dbReference type="InterPro" id="IPR050934">
    <property type="entry name" value="ITIH"/>
</dbReference>
<keyword evidence="5" id="KW-1185">Reference proteome</keyword>
<evidence type="ECO:0000313" key="4">
    <source>
        <dbReference type="EMBL" id="KAG7167136.1"/>
    </source>
</evidence>
<reference evidence="4" key="1">
    <citation type="journal article" date="2021" name="Sci. Adv.">
        <title>The American lobster genome reveals insights on longevity, neural, and immune adaptations.</title>
        <authorList>
            <person name="Polinski J.M."/>
            <person name="Zimin A.V."/>
            <person name="Clark K.F."/>
            <person name="Kohn A.B."/>
            <person name="Sadowski N."/>
            <person name="Timp W."/>
            <person name="Ptitsyn A."/>
            <person name="Khanna P."/>
            <person name="Romanova D.Y."/>
            <person name="Williams P."/>
            <person name="Greenwood S.J."/>
            <person name="Moroz L.L."/>
            <person name="Walt D.R."/>
            <person name="Bodnar A.G."/>
        </authorList>
    </citation>
    <scope>NUCLEOTIDE SEQUENCE</scope>
    <source>
        <strain evidence="4">GMGI-L3</strain>
    </source>
</reference>
<feature type="compositionally biased region" description="Polar residues" evidence="1">
    <location>
        <begin position="673"/>
        <end position="682"/>
    </location>
</feature>
<feature type="region of interest" description="Disordered" evidence="1">
    <location>
        <begin position="79"/>
        <end position="112"/>
    </location>
</feature>
<protein>
    <submittedName>
        <fullName evidence="4">Inter-alpha-trypsin inhibitor heavy chain H4-like 1</fullName>
    </submittedName>
</protein>
<dbReference type="EMBL" id="JAHLQT010021845">
    <property type="protein sequence ID" value="KAG7167136.1"/>
    <property type="molecule type" value="Genomic_DNA"/>
</dbReference>
<dbReference type="InterPro" id="IPR013694">
    <property type="entry name" value="VIT"/>
</dbReference>
<evidence type="ECO:0000256" key="2">
    <source>
        <dbReference type="SAM" id="SignalP"/>
    </source>
</evidence>
<feature type="region of interest" description="Disordered" evidence="1">
    <location>
        <begin position="852"/>
        <end position="916"/>
    </location>
</feature>
<organism evidence="4 5">
    <name type="scientific">Homarus americanus</name>
    <name type="common">American lobster</name>
    <dbReference type="NCBI Taxonomy" id="6706"/>
    <lineage>
        <taxon>Eukaryota</taxon>
        <taxon>Metazoa</taxon>
        <taxon>Ecdysozoa</taxon>
        <taxon>Arthropoda</taxon>
        <taxon>Crustacea</taxon>
        <taxon>Multicrustacea</taxon>
        <taxon>Malacostraca</taxon>
        <taxon>Eumalacostraca</taxon>
        <taxon>Eucarida</taxon>
        <taxon>Decapoda</taxon>
        <taxon>Pleocyemata</taxon>
        <taxon>Astacidea</taxon>
        <taxon>Nephropoidea</taxon>
        <taxon>Nephropidae</taxon>
        <taxon>Homarus</taxon>
    </lineage>
</organism>
<feature type="region of interest" description="Disordered" evidence="1">
    <location>
        <begin position="641"/>
        <end position="780"/>
    </location>
</feature>
<sequence>MQDFLLILLLQVLLVTQGEGTRGAVKRVLVRSNVEHRYAVTSFVATLRNPRPSPEQLTLTVILPSDAFVSSLTIETGGRNYTTEVTERKRDGRRRPHSEDPHTPRRTRIKQTQRFRTSTWTEPLDTATFYLSYEQLLQRIDGHYTHTLYLLPHSEEARQDVQVTIKESEPINSFNLLQRPDHRYSGHGRCYRCRCPATGALLQVSRYRLSVFCFKCSATGVLLLVSSYSYRTTGFGVLVLVFSTRVTSLGVYRARPREVARGVSRIHRLQALGGTNINEALLQAVLGANTHNTTHTAAKQPTSDHPPAAGTLTPDGLRRGFLIRLAQCQVVLAPVIKKVSQRLIELLRQVSADNKGFTRTIDDKERPADQLQDFYKQISSPLMTDVDIVYPEDEVDPNSVVRQDITSTYYSGDEVVVAGQLAEGATEVHPIVAGQGKSGPLQFRVSRIGTPEPPTLTADPQRNNYVERLWAYLTVQDLLAVQEIIMDRNLRGEMRARAKEIAIRFKFVTKLTTLNVVNAEDLPEGAPPGLKSAARHQKSNTEEVLASQIHEGLTLLSPSEFAKTLPAPHSAKIKALDSNNNLYGIVVNGEVEEAVMREGATYFTKIFISLGSVNFTITPKRIKVDCLDDAGQPTVESVSTSLWPFKKMNPRRRRGRRGKKPRGKKKYHRRSGVRQQRANDQTQHPRRSSRQALSSTPHKTRFLKVLETRLRKRKRNKRRGRVNSTRTRYQQHTSNDQIHPHSLRRFTNPHSQTSLRDRRRSQEPTGIQAHPRRTTNNIHPQAFRNQIHTLTPKKTLHPQDARSRIQRGDGDNNQYQAATTLLRTARHTPYSPIDNPSPLRYPRRYHPQSHNFIHPQSHAFSPPKAPERTMSQPKDTNRAFNTQDSTQTIQPSRDQFQSPSRLMNSATQGESNRQARGEQLVQECKKSLSWKKAAGRRVRLAVIQPDHHRTYQVSEVNAFLSSRFSPLHKTHVTCLHIRQQGRGLVAGTPANYLLPCLTC</sequence>
<evidence type="ECO:0000256" key="1">
    <source>
        <dbReference type="SAM" id="MobiDB-lite"/>
    </source>
</evidence>
<evidence type="ECO:0000259" key="3">
    <source>
        <dbReference type="PROSITE" id="PS51468"/>
    </source>
</evidence>
<feature type="compositionally biased region" description="Basic residues" evidence="1">
    <location>
        <begin position="648"/>
        <end position="672"/>
    </location>
</feature>
<gene>
    <name evidence="4" type="primary">ITIH4-L1</name>
    <name evidence="4" type="ORF">Hamer_G005478</name>
</gene>
<accession>A0A8J5MXC2</accession>